<evidence type="ECO:0000256" key="2">
    <source>
        <dbReference type="ARBA" id="ARBA00022842"/>
    </source>
</evidence>
<evidence type="ECO:0000256" key="3">
    <source>
        <dbReference type="RuleBase" id="RU004466"/>
    </source>
</evidence>
<dbReference type="SFLD" id="SFLDG01017">
    <property type="entry name" value="Polyprenyl_Transferase_Like"/>
    <property type="match status" value="1"/>
</dbReference>
<dbReference type="InterPro" id="IPR008949">
    <property type="entry name" value="Isoprenoid_synthase_dom_sf"/>
</dbReference>
<dbReference type="SFLD" id="SFLDS00005">
    <property type="entry name" value="Isoprenoid_Synthase_Type_I"/>
    <property type="match status" value="1"/>
</dbReference>
<dbReference type="AlphaFoldDB" id="A0A345HS53"/>
<organism evidence="4 5">
    <name type="scientific">Streptomyces paludis</name>
    <dbReference type="NCBI Taxonomy" id="2282738"/>
    <lineage>
        <taxon>Bacteria</taxon>
        <taxon>Bacillati</taxon>
        <taxon>Actinomycetota</taxon>
        <taxon>Actinomycetes</taxon>
        <taxon>Kitasatosporales</taxon>
        <taxon>Streptomycetaceae</taxon>
        <taxon>Streptomyces</taxon>
    </lineage>
</organism>
<keyword evidence="5" id="KW-1185">Reference proteome</keyword>
<protein>
    <submittedName>
        <fullName evidence="4">Polyprenyl synthetase family protein</fullName>
    </submittedName>
</protein>
<dbReference type="KEGG" id="spad:DVK44_19850"/>
<gene>
    <name evidence="4" type="ORF">DVK44_19850</name>
</gene>
<dbReference type="CDD" id="cd00685">
    <property type="entry name" value="Trans_IPPS_HT"/>
    <property type="match status" value="1"/>
</dbReference>
<dbReference type="GO" id="GO:0004659">
    <property type="term" value="F:prenyltransferase activity"/>
    <property type="evidence" value="ECO:0007669"/>
    <property type="project" value="InterPro"/>
</dbReference>
<dbReference type="OrthoDB" id="4497239at2"/>
<dbReference type="Pfam" id="PF00348">
    <property type="entry name" value="polyprenyl_synt"/>
    <property type="match status" value="1"/>
</dbReference>
<dbReference type="PROSITE" id="PS00723">
    <property type="entry name" value="POLYPRENYL_SYNTHASE_1"/>
    <property type="match status" value="1"/>
</dbReference>
<dbReference type="GO" id="GO:0046872">
    <property type="term" value="F:metal ion binding"/>
    <property type="evidence" value="ECO:0007669"/>
    <property type="project" value="UniProtKB-KW"/>
</dbReference>
<keyword evidence="1" id="KW-0479">Metal-binding</keyword>
<dbReference type="PANTHER" id="PTHR12001">
    <property type="entry name" value="GERANYLGERANYL PYROPHOSPHATE SYNTHASE"/>
    <property type="match status" value="1"/>
</dbReference>
<keyword evidence="3" id="KW-0808">Transferase</keyword>
<dbReference type="Gene3D" id="1.10.600.10">
    <property type="entry name" value="Farnesyl Diphosphate Synthase"/>
    <property type="match status" value="1"/>
</dbReference>
<accession>A0A345HS53</accession>
<dbReference type="InterPro" id="IPR000092">
    <property type="entry name" value="Polyprenyl_synt"/>
</dbReference>
<name>A0A345HS53_9ACTN</name>
<dbReference type="InterPro" id="IPR033749">
    <property type="entry name" value="Polyprenyl_synt_CS"/>
</dbReference>
<comment type="similarity">
    <text evidence="3">Belongs to the FPP/GGPP synthase family.</text>
</comment>
<dbReference type="GO" id="GO:0008299">
    <property type="term" value="P:isoprenoid biosynthetic process"/>
    <property type="evidence" value="ECO:0007669"/>
    <property type="project" value="InterPro"/>
</dbReference>
<reference evidence="5" key="1">
    <citation type="submission" date="2018-07" db="EMBL/GenBank/DDBJ databases">
        <authorList>
            <person name="Zhao J."/>
        </authorList>
    </citation>
    <scope>NUCLEOTIDE SEQUENCE [LARGE SCALE GENOMIC DNA]</scope>
    <source>
        <strain evidence="5">GSSD-12</strain>
    </source>
</reference>
<dbReference type="Proteomes" id="UP000253868">
    <property type="component" value="Chromosome"/>
</dbReference>
<evidence type="ECO:0000256" key="1">
    <source>
        <dbReference type="ARBA" id="ARBA00022723"/>
    </source>
</evidence>
<sequence length="345" mass="36569">MMPHTDTGPDAAAILIRARDLVLPELRTAVARLDPALGTMAGYHFGWNTADGRPATAHPGKLLRPALTVLAAEAVGGLGASVTRGAVAVELVHNFSLIHDDIMDRDELRRGRPTLWRCFDIPFAIMVGDALHALAFELLSEQDNQRASQLLGAALRDLVSGQARDMEFSGRSWQCGDAVTVGVDEYREMAMAKTGALMSAALSIGAELGGARPEVVATFTQVGRHLGLAFQCVDDILGIWGDEAVTGKPALGDLREGKRTLPLLGALATPDGEELAGILAGSDLGDPDLRHAAKVIERAGGRALTEREVDRQIALARALLAEVPTEAAVQARFDALCAAAVRRVR</sequence>
<dbReference type="SUPFAM" id="SSF48576">
    <property type="entry name" value="Terpenoid synthases"/>
    <property type="match status" value="1"/>
</dbReference>
<keyword evidence="2" id="KW-0460">Magnesium</keyword>
<dbReference type="PANTHER" id="PTHR12001:SF71">
    <property type="entry name" value="(2E,6E)-FARNESYL DIPHOSPHATE SYNTHASE"/>
    <property type="match status" value="1"/>
</dbReference>
<evidence type="ECO:0000313" key="5">
    <source>
        <dbReference type="Proteomes" id="UP000253868"/>
    </source>
</evidence>
<dbReference type="EMBL" id="CP031194">
    <property type="protein sequence ID" value="AXG79527.1"/>
    <property type="molecule type" value="Genomic_DNA"/>
</dbReference>
<evidence type="ECO:0000313" key="4">
    <source>
        <dbReference type="EMBL" id="AXG79527.1"/>
    </source>
</evidence>
<proteinExistence type="inferred from homology"/>